<protein>
    <recommendedName>
        <fullName evidence="4">Lipoprotein</fullName>
    </recommendedName>
</protein>
<proteinExistence type="predicted"/>
<evidence type="ECO:0000256" key="1">
    <source>
        <dbReference type="SAM" id="MobiDB-lite"/>
    </source>
</evidence>
<reference evidence="3" key="1">
    <citation type="submission" date="2017-08" db="EMBL/GenBank/DDBJ databases">
        <authorList>
            <person name="Varghese N."/>
            <person name="Submissions S."/>
        </authorList>
    </citation>
    <scope>NUCLEOTIDE SEQUENCE [LARGE SCALE GENOMIC DNA]</scope>
    <source>
        <strain evidence="3">KCTC 23107</strain>
    </source>
</reference>
<dbReference type="AlphaFoldDB" id="A0A286I2P4"/>
<feature type="compositionally biased region" description="Polar residues" evidence="1">
    <location>
        <begin position="26"/>
        <end position="38"/>
    </location>
</feature>
<evidence type="ECO:0000313" key="2">
    <source>
        <dbReference type="EMBL" id="SOE14237.1"/>
    </source>
</evidence>
<evidence type="ECO:0000313" key="3">
    <source>
        <dbReference type="Proteomes" id="UP000219465"/>
    </source>
</evidence>
<feature type="region of interest" description="Disordered" evidence="1">
    <location>
        <begin position="26"/>
        <end position="76"/>
    </location>
</feature>
<organism evidence="2 3">
    <name type="scientific">Hoeflea halophila</name>
    <dbReference type="NCBI Taxonomy" id="714899"/>
    <lineage>
        <taxon>Bacteria</taxon>
        <taxon>Pseudomonadati</taxon>
        <taxon>Pseudomonadota</taxon>
        <taxon>Alphaproteobacteria</taxon>
        <taxon>Hyphomicrobiales</taxon>
        <taxon>Rhizobiaceae</taxon>
        <taxon>Hoeflea</taxon>
    </lineage>
</organism>
<keyword evidence="3" id="KW-1185">Reference proteome</keyword>
<accession>A0A286I2P4</accession>
<dbReference type="PROSITE" id="PS51257">
    <property type="entry name" value="PROKAR_LIPOPROTEIN"/>
    <property type="match status" value="1"/>
</dbReference>
<evidence type="ECO:0008006" key="4">
    <source>
        <dbReference type="Google" id="ProtNLM"/>
    </source>
</evidence>
<gene>
    <name evidence="2" type="ORF">SAMN05877838_0980</name>
</gene>
<feature type="compositionally biased region" description="Low complexity" evidence="1">
    <location>
        <begin position="60"/>
        <end position="76"/>
    </location>
</feature>
<dbReference type="Proteomes" id="UP000219465">
    <property type="component" value="Unassembled WGS sequence"/>
</dbReference>
<sequence length="206" mass="21263">MQRIGIIGMTGALALALAGCNSTEQTLQPIPGDQSASGENAAAVPPGGVDPFSPAANPGATSPANPAQPNPAQTNPAQTQALLPAGQMRGQIRFMPVIGAPVNAVTPLSRQLAAEARNRGLAILSASDPGGDHVLKGYFSADNFDGQTTIYYVWDILDPAGTRLTRIQGQETFAGGSGDPWASVPANVMEQIATRTLSDYVAWRGL</sequence>
<dbReference type="EMBL" id="OCPC01000001">
    <property type="protein sequence ID" value="SOE14237.1"/>
    <property type="molecule type" value="Genomic_DNA"/>
</dbReference>
<name>A0A286I2P4_9HYPH</name>